<evidence type="ECO:0000313" key="3">
    <source>
        <dbReference type="Proteomes" id="UP000606044"/>
    </source>
</evidence>
<dbReference type="PANTHER" id="PTHR43194">
    <property type="entry name" value="HYDROLASE ALPHA/BETA FOLD FAMILY"/>
    <property type="match status" value="1"/>
</dbReference>
<reference evidence="2" key="1">
    <citation type="journal article" date="2014" name="Int. J. Syst. Evol. Microbiol.">
        <title>Complete genome sequence of Corynebacterium casei LMG S-19264T (=DSM 44701T), isolated from a smear-ripened cheese.</title>
        <authorList>
            <consortium name="US DOE Joint Genome Institute (JGI-PGF)"/>
            <person name="Walter F."/>
            <person name="Albersmeier A."/>
            <person name="Kalinowski J."/>
            <person name="Ruckert C."/>
        </authorList>
    </citation>
    <scope>NUCLEOTIDE SEQUENCE</scope>
    <source>
        <strain evidence="2">CCM 7897</strain>
    </source>
</reference>
<accession>A0A917BK45</accession>
<dbReference type="AlphaFoldDB" id="A0A917BK45"/>
<feature type="domain" description="AB hydrolase-1" evidence="1">
    <location>
        <begin position="31"/>
        <end position="274"/>
    </location>
</feature>
<dbReference type="InterPro" id="IPR000073">
    <property type="entry name" value="AB_hydrolase_1"/>
</dbReference>
<dbReference type="GO" id="GO:0016787">
    <property type="term" value="F:hydrolase activity"/>
    <property type="evidence" value="ECO:0007669"/>
    <property type="project" value="UniProtKB-KW"/>
</dbReference>
<dbReference type="Proteomes" id="UP000606044">
    <property type="component" value="Unassembled WGS sequence"/>
</dbReference>
<gene>
    <name evidence="2" type="ORF">GCM10007301_00520</name>
</gene>
<protein>
    <submittedName>
        <fullName evidence="2">Alpha/beta hydrolase</fullName>
    </submittedName>
</protein>
<name>A0A917BK45_9HYPH</name>
<evidence type="ECO:0000259" key="1">
    <source>
        <dbReference type="Pfam" id="PF00561"/>
    </source>
</evidence>
<evidence type="ECO:0000313" key="2">
    <source>
        <dbReference type="EMBL" id="GGF44902.1"/>
    </source>
</evidence>
<dbReference type="InterPro" id="IPR029058">
    <property type="entry name" value="AB_hydrolase_fold"/>
</dbReference>
<dbReference type="PANTHER" id="PTHR43194:SF2">
    <property type="entry name" value="PEROXISOMAL MEMBRANE PROTEIN LPX1"/>
    <property type="match status" value="1"/>
</dbReference>
<dbReference type="Gene3D" id="3.40.50.1820">
    <property type="entry name" value="alpha/beta hydrolase"/>
    <property type="match status" value="1"/>
</dbReference>
<dbReference type="RefSeq" id="WP_188574308.1">
    <property type="nucleotide sequence ID" value="NZ_BMCT01000001.1"/>
</dbReference>
<dbReference type="InterPro" id="IPR050228">
    <property type="entry name" value="Carboxylesterase_BioH"/>
</dbReference>
<dbReference type="SUPFAM" id="SSF53474">
    <property type="entry name" value="alpha/beta-Hydrolases"/>
    <property type="match status" value="1"/>
</dbReference>
<proteinExistence type="predicted"/>
<keyword evidence="2" id="KW-0378">Hydrolase</keyword>
<sequence length="289" mass="31462">MTVDVRFLAYPSADGLALFARQWGEPQPRLPVVLLPGLTRNSRDFEALAEALSQHPETPRQVIGFDFRGRGGSAYGPVSTYTPLQEAQDTLRGLAALGISRAIFLGTSRGGLVMLTLALLKRVDLFAGAIFNDIGPVIEPAGLARIAGYVGKPVPEDWPGMVAELKATQGFLFPGLSDEEWERYARQIYRDDAGRPRLAYDPALEEAFRAFDPAKPLPDLWPAFEAFADVPTMVVHGALSDILSEASVTEMAARHPGLIVHRVEDQGHAPLLWDAATQEALRTFMDGIG</sequence>
<comment type="caution">
    <text evidence="2">The sequence shown here is derived from an EMBL/GenBank/DDBJ whole genome shotgun (WGS) entry which is preliminary data.</text>
</comment>
<dbReference type="Pfam" id="PF00561">
    <property type="entry name" value="Abhydrolase_1"/>
    <property type="match status" value="1"/>
</dbReference>
<reference evidence="2" key="2">
    <citation type="submission" date="2020-09" db="EMBL/GenBank/DDBJ databases">
        <authorList>
            <person name="Sun Q."/>
            <person name="Sedlacek I."/>
        </authorList>
    </citation>
    <scope>NUCLEOTIDE SEQUENCE</scope>
    <source>
        <strain evidence="2">CCM 7897</strain>
    </source>
</reference>
<dbReference type="EMBL" id="BMCT01000001">
    <property type="protein sequence ID" value="GGF44902.1"/>
    <property type="molecule type" value="Genomic_DNA"/>
</dbReference>
<keyword evidence="3" id="KW-1185">Reference proteome</keyword>
<organism evidence="2 3">
    <name type="scientific">Azorhizobium oxalatiphilum</name>
    <dbReference type="NCBI Taxonomy" id="980631"/>
    <lineage>
        <taxon>Bacteria</taxon>
        <taxon>Pseudomonadati</taxon>
        <taxon>Pseudomonadota</taxon>
        <taxon>Alphaproteobacteria</taxon>
        <taxon>Hyphomicrobiales</taxon>
        <taxon>Xanthobacteraceae</taxon>
        <taxon>Azorhizobium</taxon>
    </lineage>
</organism>